<feature type="region of interest" description="Disordered" evidence="1">
    <location>
        <begin position="1"/>
        <end position="22"/>
    </location>
</feature>
<dbReference type="Proteomes" id="UP000198287">
    <property type="component" value="Unassembled WGS sequence"/>
</dbReference>
<evidence type="ECO:0000313" key="2">
    <source>
        <dbReference type="EMBL" id="OXA47019.1"/>
    </source>
</evidence>
<dbReference type="EMBL" id="LNIX01000014">
    <property type="protein sequence ID" value="OXA47019.1"/>
    <property type="molecule type" value="Genomic_DNA"/>
</dbReference>
<sequence length="211" mass="23088">MSRSSSQETEIVNDGARGVKGFENPNARKEDFFATCKFLVVRKQREDLYRFYQFVREEDGILTHSFPGYVTKIQIAVRFTGFESQIQLGGPSHHLIWSLALHEDQAAVATRRKVTQYGQTIDRNSPETSVQRAMLQHNTYRASAGSVFDPSRPRASSSSLSAAAAVTTTTTSEGRGRGNVNSSRGQQTQQGSRGGGGRGSSSTRTNCGFGN</sequence>
<feature type="compositionally biased region" description="Low complexity" evidence="1">
    <location>
        <begin position="155"/>
        <end position="191"/>
    </location>
</feature>
<feature type="compositionally biased region" description="Polar residues" evidence="1">
    <location>
        <begin position="1"/>
        <end position="10"/>
    </location>
</feature>
<proteinExistence type="predicted"/>
<organism evidence="2 3">
    <name type="scientific">Folsomia candida</name>
    <name type="common">Springtail</name>
    <dbReference type="NCBI Taxonomy" id="158441"/>
    <lineage>
        <taxon>Eukaryota</taxon>
        <taxon>Metazoa</taxon>
        <taxon>Ecdysozoa</taxon>
        <taxon>Arthropoda</taxon>
        <taxon>Hexapoda</taxon>
        <taxon>Collembola</taxon>
        <taxon>Entomobryomorpha</taxon>
        <taxon>Isotomoidea</taxon>
        <taxon>Isotomidae</taxon>
        <taxon>Proisotominae</taxon>
        <taxon>Folsomia</taxon>
    </lineage>
</organism>
<dbReference type="AlphaFoldDB" id="A0A226DP82"/>
<comment type="caution">
    <text evidence="2">The sequence shown here is derived from an EMBL/GenBank/DDBJ whole genome shotgun (WGS) entry which is preliminary data.</text>
</comment>
<keyword evidence="3" id="KW-1185">Reference proteome</keyword>
<evidence type="ECO:0000256" key="1">
    <source>
        <dbReference type="SAM" id="MobiDB-lite"/>
    </source>
</evidence>
<accession>A0A226DP82</accession>
<protein>
    <submittedName>
        <fullName evidence="2">Uncharacterized protein</fullName>
    </submittedName>
</protein>
<name>A0A226DP82_FOLCA</name>
<gene>
    <name evidence="2" type="ORF">Fcan01_18102</name>
</gene>
<feature type="region of interest" description="Disordered" evidence="1">
    <location>
        <begin position="143"/>
        <end position="211"/>
    </location>
</feature>
<evidence type="ECO:0000313" key="3">
    <source>
        <dbReference type="Proteomes" id="UP000198287"/>
    </source>
</evidence>
<reference evidence="2 3" key="1">
    <citation type="submission" date="2015-12" db="EMBL/GenBank/DDBJ databases">
        <title>The genome of Folsomia candida.</title>
        <authorList>
            <person name="Faddeeva A."/>
            <person name="Derks M.F."/>
            <person name="Anvar Y."/>
            <person name="Smit S."/>
            <person name="Van Straalen N."/>
            <person name="Roelofs D."/>
        </authorList>
    </citation>
    <scope>NUCLEOTIDE SEQUENCE [LARGE SCALE GENOMIC DNA]</scope>
    <source>
        <strain evidence="2 3">VU population</strain>
        <tissue evidence="2">Whole body</tissue>
    </source>
</reference>